<keyword evidence="2" id="KW-0732">Signal</keyword>
<evidence type="ECO:0000259" key="3">
    <source>
        <dbReference type="PROSITE" id="PS51390"/>
    </source>
</evidence>
<name>A0AAV7P3E2_PLEWA</name>
<feature type="chain" id="PRO_5043563584" description="WAP domain-containing protein" evidence="2">
    <location>
        <begin position="20"/>
        <end position="191"/>
    </location>
</feature>
<feature type="compositionally biased region" description="Basic and acidic residues" evidence="1">
    <location>
        <begin position="20"/>
        <end position="29"/>
    </location>
</feature>
<gene>
    <name evidence="4" type="ORF">NDU88_000311</name>
</gene>
<dbReference type="PROSITE" id="PS51390">
    <property type="entry name" value="WAP"/>
    <property type="match status" value="1"/>
</dbReference>
<dbReference type="GO" id="GO:0030414">
    <property type="term" value="F:peptidase inhibitor activity"/>
    <property type="evidence" value="ECO:0007669"/>
    <property type="project" value="InterPro"/>
</dbReference>
<feature type="signal peptide" evidence="2">
    <location>
        <begin position="1"/>
        <end position="19"/>
    </location>
</feature>
<dbReference type="AlphaFoldDB" id="A0AAV7P3E2"/>
<feature type="domain" description="WAP" evidence="3">
    <location>
        <begin position="97"/>
        <end position="144"/>
    </location>
</feature>
<accession>A0AAV7P3E2</accession>
<sequence>MLKILVLPLVVLLVSRAHGWEHEEEHSEEPSGDWWNEVDEKSNDRPGQCPAESATVDAQSTQSPSTPPCVNGIDPNCTSEETLPTSSPDCTNGTAANCTSPGALPTAAPDCATVPAQSCSVDSTCPKHQKCCPTSCGKQCLDPAPGSFCINDVDCALDSKLCCRGVCTYVCRHPPLTHVFKDLLLRKLKKG</sequence>
<dbReference type="InterPro" id="IPR008197">
    <property type="entry name" value="WAP_dom"/>
</dbReference>
<proteinExistence type="predicted"/>
<feature type="region of interest" description="Disordered" evidence="1">
    <location>
        <begin position="20"/>
        <end position="71"/>
    </location>
</feature>
<dbReference type="EMBL" id="JANPWB010000011">
    <property type="protein sequence ID" value="KAJ1121792.1"/>
    <property type="molecule type" value="Genomic_DNA"/>
</dbReference>
<dbReference type="Gene3D" id="4.10.75.10">
    <property type="entry name" value="Elafin-like"/>
    <property type="match status" value="1"/>
</dbReference>
<protein>
    <recommendedName>
        <fullName evidence="3">WAP domain-containing protein</fullName>
    </recommendedName>
</protein>
<evidence type="ECO:0000256" key="1">
    <source>
        <dbReference type="SAM" id="MobiDB-lite"/>
    </source>
</evidence>
<dbReference type="SUPFAM" id="SSF57256">
    <property type="entry name" value="Elafin-like"/>
    <property type="match status" value="1"/>
</dbReference>
<evidence type="ECO:0000313" key="5">
    <source>
        <dbReference type="Proteomes" id="UP001066276"/>
    </source>
</evidence>
<dbReference type="Proteomes" id="UP001066276">
    <property type="component" value="Chromosome 7"/>
</dbReference>
<comment type="caution">
    <text evidence="4">The sequence shown here is derived from an EMBL/GenBank/DDBJ whole genome shotgun (WGS) entry which is preliminary data.</text>
</comment>
<keyword evidence="5" id="KW-1185">Reference proteome</keyword>
<reference evidence="4" key="1">
    <citation type="journal article" date="2022" name="bioRxiv">
        <title>Sequencing and chromosome-scale assembly of the giantPleurodeles waltlgenome.</title>
        <authorList>
            <person name="Brown T."/>
            <person name="Elewa A."/>
            <person name="Iarovenko S."/>
            <person name="Subramanian E."/>
            <person name="Araus A.J."/>
            <person name="Petzold A."/>
            <person name="Susuki M."/>
            <person name="Suzuki K.-i.T."/>
            <person name="Hayashi T."/>
            <person name="Toyoda A."/>
            <person name="Oliveira C."/>
            <person name="Osipova E."/>
            <person name="Leigh N.D."/>
            <person name="Simon A."/>
            <person name="Yun M.H."/>
        </authorList>
    </citation>
    <scope>NUCLEOTIDE SEQUENCE</scope>
    <source>
        <strain evidence="4">20211129_DDA</strain>
        <tissue evidence="4">Liver</tissue>
    </source>
</reference>
<dbReference type="SMART" id="SM00217">
    <property type="entry name" value="WAP"/>
    <property type="match status" value="1"/>
</dbReference>
<organism evidence="4 5">
    <name type="scientific">Pleurodeles waltl</name>
    <name type="common">Iberian ribbed newt</name>
    <dbReference type="NCBI Taxonomy" id="8319"/>
    <lineage>
        <taxon>Eukaryota</taxon>
        <taxon>Metazoa</taxon>
        <taxon>Chordata</taxon>
        <taxon>Craniata</taxon>
        <taxon>Vertebrata</taxon>
        <taxon>Euteleostomi</taxon>
        <taxon>Amphibia</taxon>
        <taxon>Batrachia</taxon>
        <taxon>Caudata</taxon>
        <taxon>Salamandroidea</taxon>
        <taxon>Salamandridae</taxon>
        <taxon>Pleurodelinae</taxon>
        <taxon>Pleurodeles</taxon>
    </lineage>
</organism>
<dbReference type="Pfam" id="PF00095">
    <property type="entry name" value="WAP"/>
    <property type="match status" value="1"/>
</dbReference>
<dbReference type="GO" id="GO:0005576">
    <property type="term" value="C:extracellular region"/>
    <property type="evidence" value="ECO:0007669"/>
    <property type="project" value="InterPro"/>
</dbReference>
<evidence type="ECO:0000256" key="2">
    <source>
        <dbReference type="SAM" id="SignalP"/>
    </source>
</evidence>
<dbReference type="PRINTS" id="PR00003">
    <property type="entry name" value="4DISULPHCORE"/>
</dbReference>
<evidence type="ECO:0000313" key="4">
    <source>
        <dbReference type="EMBL" id="KAJ1121792.1"/>
    </source>
</evidence>
<dbReference type="InterPro" id="IPR036645">
    <property type="entry name" value="Elafin-like_sf"/>
</dbReference>